<dbReference type="PANTHER" id="PTHR33121:SF79">
    <property type="entry name" value="CYCLIC DI-GMP PHOSPHODIESTERASE PDED-RELATED"/>
    <property type="match status" value="1"/>
</dbReference>
<feature type="transmembrane region" description="Helical" evidence="1">
    <location>
        <begin position="110"/>
        <end position="128"/>
    </location>
</feature>
<dbReference type="SUPFAM" id="SSF141868">
    <property type="entry name" value="EAL domain-like"/>
    <property type="match status" value="1"/>
</dbReference>
<dbReference type="SUPFAM" id="SSF55073">
    <property type="entry name" value="Nucleotide cyclase"/>
    <property type="match status" value="1"/>
</dbReference>
<dbReference type="PANTHER" id="PTHR33121">
    <property type="entry name" value="CYCLIC DI-GMP PHOSPHODIESTERASE PDEF"/>
    <property type="match status" value="1"/>
</dbReference>
<dbReference type="Proteomes" id="UP000515838">
    <property type="component" value="Chromosome"/>
</dbReference>
<dbReference type="InterPro" id="IPR043128">
    <property type="entry name" value="Rev_trsase/Diguanyl_cyclase"/>
</dbReference>
<dbReference type="InterPro" id="IPR001633">
    <property type="entry name" value="EAL_dom"/>
</dbReference>
<feature type="domain" description="GGDEF" evidence="3">
    <location>
        <begin position="665"/>
        <end position="799"/>
    </location>
</feature>
<evidence type="ECO:0000256" key="1">
    <source>
        <dbReference type="SAM" id="Phobius"/>
    </source>
</evidence>
<sequence>MAIHQDLWRPVQWAQRFAAALAWAMAAGFMLANMGSGHFVDDSVPLVGVLVAIATWRSEHRQVRGAVAGLLSLLFVLHLWQFHGLGTCLVLAAAAVIAWARLWRGYWPEFVMRVSAAALLLLAVQPVLGALQPHAPAADIGWSLALSALAIFLLVYTPSLRAGQALDTSAELIAFVLAFAVLALVGWHVPGSLVGRMGVDYPPMRPVSTLAVALLALALLLRQRDREHAAWLLMAIVAAPLLLTLLQTLGQVTTPLNALLHRVGWLPRASTPLIGGYTDYGVLTAWVGVALLPQALQRWENVRWGLVRGLGIAMASVAGMAALGLLIQLPYPREGMSVYQISLTATAQLVAMGLALAVAGENSLRERLFGVLPMAAALTLGGMFWLAASADRDAMARRVMETQTASASATFLRGVELRRGALRQLSSSLVAARPEMAEALFDRHVADMVRAFAAFRVVRSVGDAGEFRWVEPGFDAPAAPSPPSPVADEGLLQPVPGGWWLTVDEAGRRTQAFIALDGFVMTLNKAVFSDRPVRATADGMATVEQGQTFGEPLSVQTVALPGHEVELSLWAPPSLTSFALPRALVVGGLSSGLLIAFVLFLLDLSRRRSTEAAETARSLLTETERRLDAQRRLNDAAAMDSATGLPRFSAQATLITEQIGTQAPSGHGLAIVDLDGFGMVNDSFGHDGGDEVLRRMGQRISGAVGEQGRVYRYGGEGFLVHFIDTDIDQLSRWAEEIRRAVGQPIALYSTHPSFTVTASIGLAHAPEHGIDLQSLLRSADDARHLAKRAGRNQVRLPSAGAQQDANDRLSRVTALREAVARGQLRLAYQPVVAGDTLQLIGFEALARWRHPAWGEVPPSVFIPLAESAGLMEDIGHFVLEQACQQLARWRAMGLRTLCMAVNLSPSQLGQPTLAPWIADCLQRHALPADALTLELTESVLVEDMGAAQRILQSLHELGVRLALDDFGTGYSSMSYLQRLPLDVIKIDRSFVDGIAAEDSTDRAIARTILVLAHEMGLRTIAEGVETVEQMNALQQMQCDEMQGYFFGRPMEVDEATALARGQLRQPMG</sequence>
<dbReference type="PROSITE" id="PS50883">
    <property type="entry name" value="EAL"/>
    <property type="match status" value="1"/>
</dbReference>
<dbReference type="CDD" id="cd01949">
    <property type="entry name" value="GGDEF"/>
    <property type="match status" value="1"/>
</dbReference>
<dbReference type="InterPro" id="IPR000160">
    <property type="entry name" value="GGDEF_dom"/>
</dbReference>
<keyword evidence="1" id="KW-0812">Transmembrane</keyword>
<feature type="transmembrane region" description="Helical" evidence="1">
    <location>
        <begin position="13"/>
        <end position="32"/>
    </location>
</feature>
<feature type="transmembrane region" description="Helical" evidence="1">
    <location>
        <begin position="172"/>
        <end position="189"/>
    </location>
</feature>
<feature type="transmembrane region" description="Helical" evidence="1">
    <location>
        <begin position="70"/>
        <end position="98"/>
    </location>
</feature>
<dbReference type="SMART" id="SM00267">
    <property type="entry name" value="GGDEF"/>
    <property type="match status" value="1"/>
</dbReference>
<evidence type="ECO:0000259" key="3">
    <source>
        <dbReference type="PROSITE" id="PS50887"/>
    </source>
</evidence>
<protein>
    <submittedName>
        <fullName evidence="4">EAL domain-containing protein</fullName>
    </submittedName>
</protein>
<feature type="transmembrane region" description="Helical" evidence="1">
    <location>
        <begin position="140"/>
        <end position="160"/>
    </location>
</feature>
<dbReference type="InterPro" id="IPR035919">
    <property type="entry name" value="EAL_sf"/>
</dbReference>
<dbReference type="InterPro" id="IPR029787">
    <property type="entry name" value="Nucleotide_cyclase"/>
</dbReference>
<proteinExistence type="predicted"/>
<dbReference type="RefSeq" id="WP_187572017.1">
    <property type="nucleotide sequence ID" value="NZ_CP060731.1"/>
</dbReference>
<feature type="transmembrane region" description="Helical" evidence="1">
    <location>
        <begin position="305"/>
        <end position="327"/>
    </location>
</feature>
<feature type="transmembrane region" description="Helical" evidence="1">
    <location>
        <begin position="269"/>
        <end position="293"/>
    </location>
</feature>
<dbReference type="EMBL" id="CP060731">
    <property type="protein sequence ID" value="QNN76150.1"/>
    <property type="molecule type" value="Genomic_DNA"/>
</dbReference>
<dbReference type="Gene3D" id="3.20.20.450">
    <property type="entry name" value="EAL domain"/>
    <property type="match status" value="1"/>
</dbReference>
<dbReference type="GO" id="GO:0071111">
    <property type="term" value="F:cyclic-guanylate-specific phosphodiesterase activity"/>
    <property type="evidence" value="ECO:0007669"/>
    <property type="project" value="InterPro"/>
</dbReference>
<feature type="transmembrane region" description="Helical" evidence="1">
    <location>
        <begin position="229"/>
        <end position="249"/>
    </location>
</feature>
<evidence type="ECO:0000313" key="4">
    <source>
        <dbReference type="EMBL" id="QNN76150.1"/>
    </source>
</evidence>
<dbReference type="NCBIfam" id="TIGR00254">
    <property type="entry name" value="GGDEF"/>
    <property type="match status" value="1"/>
</dbReference>
<organism evidence="4 5">
    <name type="scientific">Pseudoxanthomonas mexicana</name>
    <dbReference type="NCBI Taxonomy" id="128785"/>
    <lineage>
        <taxon>Bacteria</taxon>
        <taxon>Pseudomonadati</taxon>
        <taxon>Pseudomonadota</taxon>
        <taxon>Gammaproteobacteria</taxon>
        <taxon>Lysobacterales</taxon>
        <taxon>Lysobacteraceae</taxon>
        <taxon>Pseudoxanthomonas</taxon>
    </lineage>
</organism>
<feature type="transmembrane region" description="Helical" evidence="1">
    <location>
        <begin position="339"/>
        <end position="359"/>
    </location>
</feature>
<dbReference type="Pfam" id="PF00990">
    <property type="entry name" value="GGDEF"/>
    <property type="match status" value="1"/>
</dbReference>
<feature type="transmembrane region" description="Helical" evidence="1">
    <location>
        <begin position="368"/>
        <end position="388"/>
    </location>
</feature>
<accession>A0A7G9T7S5</accession>
<dbReference type="GeneID" id="81473050"/>
<name>A0A7G9T7S5_PSEMX</name>
<dbReference type="Pfam" id="PF00563">
    <property type="entry name" value="EAL"/>
    <property type="match status" value="1"/>
</dbReference>
<evidence type="ECO:0000313" key="5">
    <source>
        <dbReference type="Proteomes" id="UP000515838"/>
    </source>
</evidence>
<gene>
    <name evidence="4" type="ORF">IAE60_09155</name>
</gene>
<keyword evidence="1" id="KW-1133">Transmembrane helix</keyword>
<reference evidence="4 5" key="1">
    <citation type="submission" date="2020-08" db="EMBL/GenBank/DDBJ databases">
        <title>Streptomycin Non-resistant strain, P. mexicana.</title>
        <authorList>
            <person name="Ganesh-Kumar S."/>
            <person name="Zhe T."/>
            <person name="Yu Z."/>
            <person name="Min Y."/>
        </authorList>
    </citation>
    <scope>NUCLEOTIDE SEQUENCE [LARGE SCALE GENOMIC DNA]</scope>
    <source>
        <strain evidence="4 5">GTZY2</strain>
    </source>
</reference>
<keyword evidence="1" id="KW-0472">Membrane</keyword>
<dbReference type="PROSITE" id="PS50887">
    <property type="entry name" value="GGDEF"/>
    <property type="match status" value="1"/>
</dbReference>
<dbReference type="AlphaFoldDB" id="A0A7G9T7S5"/>
<dbReference type="CDD" id="cd01948">
    <property type="entry name" value="EAL"/>
    <property type="match status" value="1"/>
</dbReference>
<feature type="domain" description="EAL" evidence="2">
    <location>
        <begin position="808"/>
        <end position="1063"/>
    </location>
</feature>
<dbReference type="Gene3D" id="3.30.70.270">
    <property type="match status" value="1"/>
</dbReference>
<dbReference type="SMART" id="SM00052">
    <property type="entry name" value="EAL"/>
    <property type="match status" value="1"/>
</dbReference>
<dbReference type="InterPro" id="IPR050706">
    <property type="entry name" value="Cyclic-di-GMP_PDE-like"/>
</dbReference>
<feature type="transmembrane region" description="Helical" evidence="1">
    <location>
        <begin position="204"/>
        <end position="222"/>
    </location>
</feature>
<evidence type="ECO:0000259" key="2">
    <source>
        <dbReference type="PROSITE" id="PS50883"/>
    </source>
</evidence>